<organism evidence="3 4">
    <name type="scientific">Xylaria multiplex</name>
    <dbReference type="NCBI Taxonomy" id="323545"/>
    <lineage>
        <taxon>Eukaryota</taxon>
        <taxon>Fungi</taxon>
        <taxon>Dikarya</taxon>
        <taxon>Ascomycota</taxon>
        <taxon>Pezizomycotina</taxon>
        <taxon>Sordariomycetes</taxon>
        <taxon>Xylariomycetidae</taxon>
        <taxon>Xylariales</taxon>
        <taxon>Xylariaceae</taxon>
        <taxon>Xylaria</taxon>
    </lineage>
</organism>
<dbReference type="OrthoDB" id="10036721at2759"/>
<evidence type="ECO:0008006" key="5">
    <source>
        <dbReference type="Google" id="ProtNLM"/>
    </source>
</evidence>
<dbReference type="SUPFAM" id="SSF48208">
    <property type="entry name" value="Six-hairpin glycosidases"/>
    <property type="match status" value="1"/>
</dbReference>
<feature type="domain" description="Alpha-L-rhamnosidase C-terminal" evidence="2">
    <location>
        <begin position="576"/>
        <end position="637"/>
    </location>
</feature>
<evidence type="ECO:0000313" key="4">
    <source>
        <dbReference type="Proteomes" id="UP000481858"/>
    </source>
</evidence>
<feature type="domain" description="Alpha-L-rhamnosidase six-hairpin glycosidase" evidence="1">
    <location>
        <begin position="235"/>
        <end position="420"/>
    </location>
</feature>
<accession>A0A7C8MYL5</accession>
<dbReference type="InterPro" id="IPR008928">
    <property type="entry name" value="6-hairpin_glycosidase_sf"/>
</dbReference>
<evidence type="ECO:0000259" key="1">
    <source>
        <dbReference type="Pfam" id="PF17389"/>
    </source>
</evidence>
<proteinExistence type="predicted"/>
<reference evidence="3 4" key="1">
    <citation type="submission" date="2019-12" db="EMBL/GenBank/DDBJ databases">
        <title>Draft genome sequence of the ascomycete Xylaria multiplex DSM 110363.</title>
        <authorList>
            <person name="Buettner E."/>
            <person name="Kellner H."/>
        </authorList>
    </citation>
    <scope>NUCLEOTIDE SEQUENCE [LARGE SCALE GENOMIC DNA]</scope>
    <source>
        <strain evidence="3 4">DSM 110363</strain>
    </source>
</reference>
<protein>
    <recommendedName>
        <fullName evidence="5">Alpha-L-rhamnosidase six-hairpin glycosidase domain-containing protein</fullName>
    </recommendedName>
</protein>
<dbReference type="InterPro" id="IPR035396">
    <property type="entry name" value="Bac_rhamnosid6H"/>
</dbReference>
<sequence>MKFQQVSIYMQWTLLASAAGNVPYQQYILAPTTRLLRPVSIYQTGGDVQNTAALITPSRATEQGNASTIFSGNGSYVTLDFGKNIAGGVSFYVDAVSSLKNSIGFTFSESSMYVSAQYCDAVQDGAFDLPQWFNNTTPGHYEAGHDFQRGAFRYLTVVHNSTESISISNVTVYWAASPEMKNPAAYTGYFHSDNEKLNRVWYAGAYTNQICSVDPTTGVSLGAPFAGWYYNYTISNGSSVLLDGGKRDRVVWPGDIVISGPSIFVSTNSLEPIRNAIDSLFLYQEVDGRLPTAGYPLAQLFAWSFTYHCHTLNNVYDYFMFSGDIEYLTSLWEQYKLGMNYPLQFIDSSGLANVSTLTALSDWGRGGMSGHNIEANSILFYTLNNALKLAAIMNDTSESNKWALNAAGIPTAADNLLWDDSISLYRDNDTIAKGSSATSYPQDGNSWAVIAGIANSTRAVAISGALKARWIRPYGAPAVEANDGDTISPFATGFELQAHFIAGNPDYALDLMEFMWADYMLDDPRMTNSTFIEGFGRDGTPLYPVYNNDPRVSHAHGWSTAPTSMLTFYAGGLTMTSAAGKTWKVSPALGGLKMVKASYATPLGSFVVSWTNDTRGFSGTFEVPSSTKGEVNIPLAIGSKKMILEGPNGAQELQLDDLSIASVQGLDGGKYKVTIV</sequence>
<evidence type="ECO:0000313" key="3">
    <source>
        <dbReference type="EMBL" id="KAF2968774.1"/>
    </source>
</evidence>
<dbReference type="GO" id="GO:0005975">
    <property type="term" value="P:carbohydrate metabolic process"/>
    <property type="evidence" value="ECO:0007669"/>
    <property type="project" value="InterPro"/>
</dbReference>
<dbReference type="InterPro" id="IPR012341">
    <property type="entry name" value="6hp_glycosidase-like_sf"/>
</dbReference>
<dbReference type="Gene3D" id="2.60.120.260">
    <property type="entry name" value="Galactose-binding domain-like"/>
    <property type="match status" value="1"/>
</dbReference>
<dbReference type="Pfam" id="PF17390">
    <property type="entry name" value="Bac_rhamnosid_C"/>
    <property type="match status" value="1"/>
</dbReference>
<dbReference type="PANTHER" id="PTHR34987:SF6">
    <property type="entry name" value="ALPHA-L-RHAMNOSIDASE SIX-HAIRPIN GLYCOSIDASE DOMAIN-CONTAINING PROTEIN"/>
    <property type="match status" value="1"/>
</dbReference>
<dbReference type="AlphaFoldDB" id="A0A7C8MYL5"/>
<dbReference type="Gene3D" id="2.60.420.10">
    <property type="entry name" value="Maltose phosphorylase, domain 3"/>
    <property type="match status" value="1"/>
</dbReference>
<dbReference type="EMBL" id="WUBL01000046">
    <property type="protein sequence ID" value="KAF2968774.1"/>
    <property type="molecule type" value="Genomic_DNA"/>
</dbReference>
<dbReference type="Pfam" id="PF17389">
    <property type="entry name" value="Bac_rhamnosid6H"/>
    <property type="match status" value="1"/>
</dbReference>
<dbReference type="PANTHER" id="PTHR34987">
    <property type="entry name" value="C, PUTATIVE (AFU_ORTHOLOGUE AFUA_3G02880)-RELATED"/>
    <property type="match status" value="1"/>
</dbReference>
<comment type="caution">
    <text evidence="3">The sequence shown here is derived from an EMBL/GenBank/DDBJ whole genome shotgun (WGS) entry which is preliminary data.</text>
</comment>
<dbReference type="GO" id="GO:0003824">
    <property type="term" value="F:catalytic activity"/>
    <property type="evidence" value="ECO:0007669"/>
    <property type="project" value="UniProtKB-ARBA"/>
</dbReference>
<name>A0A7C8MYL5_9PEZI</name>
<dbReference type="InterPro" id="IPR035398">
    <property type="entry name" value="Bac_rhamnosid_C"/>
</dbReference>
<gene>
    <name evidence="3" type="ORF">GQX73_g4851</name>
</gene>
<keyword evidence="4" id="KW-1185">Reference proteome</keyword>
<dbReference type="Gene3D" id="1.50.10.10">
    <property type="match status" value="1"/>
</dbReference>
<dbReference type="InParanoid" id="A0A7C8MYL5"/>
<evidence type="ECO:0000259" key="2">
    <source>
        <dbReference type="Pfam" id="PF17390"/>
    </source>
</evidence>
<dbReference type="Proteomes" id="UP000481858">
    <property type="component" value="Unassembled WGS sequence"/>
</dbReference>